<sequence>MKPTLSSAMNPPVPTSDTSTTLKSTADLSTALSSSTALVRPSHAAPATRFGSALNIETLVPAAEQRETVIQYDEESFRSQNSAGGVVSGDTCESTKGGDSLYTSFSLAFDTITNDYKIIRLVSLRTHPLIKSRIEIYSANQDS</sequence>
<organism evidence="2 3">
    <name type="scientific">Heracleum sosnowskyi</name>
    <dbReference type="NCBI Taxonomy" id="360622"/>
    <lineage>
        <taxon>Eukaryota</taxon>
        <taxon>Viridiplantae</taxon>
        <taxon>Streptophyta</taxon>
        <taxon>Embryophyta</taxon>
        <taxon>Tracheophyta</taxon>
        <taxon>Spermatophyta</taxon>
        <taxon>Magnoliopsida</taxon>
        <taxon>eudicotyledons</taxon>
        <taxon>Gunneridae</taxon>
        <taxon>Pentapetalae</taxon>
        <taxon>asterids</taxon>
        <taxon>campanulids</taxon>
        <taxon>Apiales</taxon>
        <taxon>Apiaceae</taxon>
        <taxon>Apioideae</taxon>
        <taxon>apioid superclade</taxon>
        <taxon>Tordylieae</taxon>
        <taxon>Tordyliinae</taxon>
        <taxon>Heracleum</taxon>
    </lineage>
</organism>
<reference evidence="2" key="1">
    <citation type="submission" date="2023-02" db="EMBL/GenBank/DDBJ databases">
        <title>Genome of toxic invasive species Heracleum sosnowskyi carries increased number of genes despite the absence of recent whole-genome duplications.</title>
        <authorList>
            <person name="Schelkunov M."/>
            <person name="Shtratnikova V."/>
            <person name="Makarenko M."/>
            <person name="Klepikova A."/>
            <person name="Omelchenko D."/>
            <person name="Novikova G."/>
            <person name="Obukhova E."/>
            <person name="Bogdanov V."/>
            <person name="Penin A."/>
            <person name="Logacheva M."/>
        </authorList>
    </citation>
    <scope>NUCLEOTIDE SEQUENCE</scope>
    <source>
        <strain evidence="2">Hsosn_3</strain>
        <tissue evidence="2">Leaf</tissue>
    </source>
</reference>
<evidence type="ECO:0000313" key="2">
    <source>
        <dbReference type="EMBL" id="KAK1365930.1"/>
    </source>
</evidence>
<comment type="caution">
    <text evidence="2">The sequence shown here is derived from an EMBL/GenBank/DDBJ whole genome shotgun (WGS) entry which is preliminary data.</text>
</comment>
<dbReference type="AlphaFoldDB" id="A0AAD8HEC7"/>
<dbReference type="EMBL" id="JAUIZM010000009">
    <property type="protein sequence ID" value="KAK1365930.1"/>
    <property type="molecule type" value="Genomic_DNA"/>
</dbReference>
<evidence type="ECO:0000313" key="3">
    <source>
        <dbReference type="Proteomes" id="UP001237642"/>
    </source>
</evidence>
<reference evidence="2" key="2">
    <citation type="submission" date="2023-05" db="EMBL/GenBank/DDBJ databases">
        <authorList>
            <person name="Schelkunov M.I."/>
        </authorList>
    </citation>
    <scope>NUCLEOTIDE SEQUENCE</scope>
    <source>
        <strain evidence="2">Hsosn_3</strain>
        <tissue evidence="2">Leaf</tissue>
    </source>
</reference>
<keyword evidence="3" id="KW-1185">Reference proteome</keyword>
<protein>
    <submittedName>
        <fullName evidence="2">Uncharacterized protein</fullName>
    </submittedName>
</protein>
<dbReference type="Proteomes" id="UP001237642">
    <property type="component" value="Unassembled WGS sequence"/>
</dbReference>
<accession>A0AAD8HEC7</accession>
<proteinExistence type="predicted"/>
<feature type="region of interest" description="Disordered" evidence="1">
    <location>
        <begin position="1"/>
        <end position="21"/>
    </location>
</feature>
<gene>
    <name evidence="2" type="ORF">POM88_041491</name>
</gene>
<name>A0AAD8HEC7_9APIA</name>
<evidence type="ECO:0000256" key="1">
    <source>
        <dbReference type="SAM" id="MobiDB-lite"/>
    </source>
</evidence>